<gene>
    <name evidence="1" type="ORF">V1478_008358</name>
</gene>
<name>A0ABD2AVY2_VESSQ</name>
<keyword evidence="1" id="KW-0540">Nuclease</keyword>
<dbReference type="GO" id="GO:0004519">
    <property type="term" value="F:endonuclease activity"/>
    <property type="evidence" value="ECO:0007669"/>
    <property type="project" value="UniProtKB-KW"/>
</dbReference>
<dbReference type="AlphaFoldDB" id="A0ABD2AVY2"/>
<reference evidence="1 2" key="1">
    <citation type="journal article" date="2024" name="Ann. Entomol. Soc. Am.">
        <title>Genomic analyses of the southern and eastern yellowjacket wasps (Hymenoptera: Vespidae) reveal evolutionary signatures of social life.</title>
        <authorList>
            <person name="Catto M.A."/>
            <person name="Caine P.B."/>
            <person name="Orr S.E."/>
            <person name="Hunt B.G."/>
            <person name="Goodisman M.A.D."/>
        </authorList>
    </citation>
    <scope>NUCLEOTIDE SEQUENCE [LARGE SCALE GENOMIC DNA]</scope>
    <source>
        <strain evidence="1">233</strain>
        <tissue evidence="1">Head and thorax</tissue>
    </source>
</reference>
<comment type="caution">
    <text evidence="1">The sequence shown here is derived from an EMBL/GenBank/DDBJ whole genome shotgun (WGS) entry which is preliminary data.</text>
</comment>
<keyword evidence="1" id="KW-0255">Endonuclease</keyword>
<keyword evidence="1" id="KW-0378">Hydrolase</keyword>
<evidence type="ECO:0000313" key="1">
    <source>
        <dbReference type="EMBL" id="KAL2723845.1"/>
    </source>
</evidence>
<accession>A0ABD2AVY2</accession>
<organism evidence="1 2">
    <name type="scientific">Vespula squamosa</name>
    <name type="common">Southern yellow jacket</name>
    <name type="synonym">Wasp</name>
    <dbReference type="NCBI Taxonomy" id="30214"/>
    <lineage>
        <taxon>Eukaryota</taxon>
        <taxon>Metazoa</taxon>
        <taxon>Ecdysozoa</taxon>
        <taxon>Arthropoda</taxon>
        <taxon>Hexapoda</taxon>
        <taxon>Insecta</taxon>
        <taxon>Pterygota</taxon>
        <taxon>Neoptera</taxon>
        <taxon>Endopterygota</taxon>
        <taxon>Hymenoptera</taxon>
        <taxon>Apocrita</taxon>
        <taxon>Aculeata</taxon>
        <taxon>Vespoidea</taxon>
        <taxon>Vespidae</taxon>
        <taxon>Vespinae</taxon>
        <taxon>Vespula</taxon>
    </lineage>
</organism>
<dbReference type="Gene3D" id="3.40.220.10">
    <property type="entry name" value="Leucine Aminopeptidase, subunit E, domain 1"/>
    <property type="match status" value="1"/>
</dbReference>
<keyword evidence="2" id="KW-1185">Reference proteome</keyword>
<dbReference type="InterPro" id="IPR043472">
    <property type="entry name" value="Macro_dom-like"/>
</dbReference>
<proteinExistence type="predicted"/>
<dbReference type="EMBL" id="JAUDFV010000139">
    <property type="protein sequence ID" value="KAL2723845.1"/>
    <property type="molecule type" value="Genomic_DNA"/>
</dbReference>
<protein>
    <submittedName>
        <fullName evidence="1">Enzymatic polyprotein endonuclease reverse</fullName>
    </submittedName>
</protein>
<sequence length="172" mass="18996">MHKAQAYFTIAYFTIVSGIPLDIGTKELADNGKQQAISETTFGRVKVTKKNKRYYIALPVKERLSVSTQLEILDEALHSLFDAALELQLETIAISRGPVGDVPWDNVKSKLRSIFSELPKLSNEEACRLKPHQPTTITDTPGKAFDKISLDIVNPLSTTAIGNSSILIIQDL</sequence>
<dbReference type="Proteomes" id="UP001607302">
    <property type="component" value="Unassembled WGS sequence"/>
</dbReference>
<evidence type="ECO:0000313" key="2">
    <source>
        <dbReference type="Proteomes" id="UP001607302"/>
    </source>
</evidence>